<protein>
    <submittedName>
        <fullName evidence="2">Uncharacterized protein</fullName>
    </submittedName>
</protein>
<keyword evidence="1" id="KW-0472">Membrane</keyword>
<keyword evidence="1" id="KW-1133">Transmembrane helix</keyword>
<accession>A0ABY5AKD6</accession>
<dbReference type="EMBL" id="CP098611">
    <property type="protein sequence ID" value="USR89567.1"/>
    <property type="molecule type" value="Genomic_DNA"/>
</dbReference>
<evidence type="ECO:0000313" key="2">
    <source>
        <dbReference type="EMBL" id="USR89567.1"/>
    </source>
</evidence>
<name>A0ABY5AKD6_9CYAN</name>
<feature type="transmembrane region" description="Helical" evidence="1">
    <location>
        <begin position="79"/>
        <end position="104"/>
    </location>
</feature>
<dbReference type="RefSeq" id="WP_252660314.1">
    <property type="nucleotide sequence ID" value="NZ_CP098611.1"/>
</dbReference>
<gene>
    <name evidence="2" type="ORF">NEA10_11810</name>
</gene>
<evidence type="ECO:0000256" key="1">
    <source>
        <dbReference type="SAM" id="Phobius"/>
    </source>
</evidence>
<dbReference type="Proteomes" id="UP001056708">
    <property type="component" value="Chromosome"/>
</dbReference>
<keyword evidence="3" id="KW-1185">Reference proteome</keyword>
<proteinExistence type="predicted"/>
<sequence>MSAPLSDTHSLTCPICHHRNRVPPGKLLNGLYTCPSCQTHLVVCWSGHYVRDPLSAHVPLVNLNTGDVLRRKSRPLSRLLRDVGGVKWIVVLGAIALSLTFASLNVSESSEYPLNFDESFQEPGGLGPQ</sequence>
<organism evidence="2 3">
    <name type="scientific">Phormidium yuhuli AB48</name>
    <dbReference type="NCBI Taxonomy" id="2940671"/>
    <lineage>
        <taxon>Bacteria</taxon>
        <taxon>Bacillati</taxon>
        <taxon>Cyanobacteriota</taxon>
        <taxon>Cyanophyceae</taxon>
        <taxon>Oscillatoriophycideae</taxon>
        <taxon>Oscillatoriales</taxon>
        <taxon>Oscillatoriaceae</taxon>
        <taxon>Phormidium</taxon>
        <taxon>Phormidium yuhuli</taxon>
    </lineage>
</organism>
<keyword evidence="1" id="KW-0812">Transmembrane</keyword>
<evidence type="ECO:0000313" key="3">
    <source>
        <dbReference type="Proteomes" id="UP001056708"/>
    </source>
</evidence>
<reference evidence="2" key="1">
    <citation type="submission" date="2022-06" db="EMBL/GenBank/DDBJ databases">
        <title>Genome sequence of Phormidium yuhuli AB48 isolated from an industrial photobioreactor environment.</title>
        <authorList>
            <person name="Qiu Y."/>
            <person name="Noonan A.J.C."/>
            <person name="Dofher K."/>
            <person name="Koch M."/>
            <person name="Kieft B."/>
            <person name="Lin X."/>
            <person name="Ziels R.M."/>
            <person name="Hallam S.J."/>
        </authorList>
    </citation>
    <scope>NUCLEOTIDE SEQUENCE</scope>
    <source>
        <strain evidence="2">AB48</strain>
    </source>
</reference>